<sequence>MTYLDAPSTALVLIDLQKGILAMQTEPHDAMDVFVTGRDLARQFRTAGAPVVLVNVAWADDFADMPTGLTDRPSQRPEGGLPAEWSELAEGLEEPGDLLITKHQWGAFTGTELDLQLRRRGIRTIVLAGIATNFGVESTARHAWELGYNVVIVEDGCTSSNAELHTMVIEHVFPRIARVTRAEEIKLV</sequence>
<dbReference type="NCBIfam" id="NF008517">
    <property type="entry name" value="PRK11440.1"/>
    <property type="match status" value="1"/>
</dbReference>
<evidence type="ECO:0000256" key="1">
    <source>
        <dbReference type="ARBA" id="ARBA00022801"/>
    </source>
</evidence>
<evidence type="ECO:0000313" key="3">
    <source>
        <dbReference type="EMBL" id="PPC76876.1"/>
    </source>
</evidence>
<dbReference type="Gene3D" id="3.40.50.850">
    <property type="entry name" value="Isochorismatase-like"/>
    <property type="match status" value="1"/>
</dbReference>
<dbReference type="SUPFAM" id="SSF52499">
    <property type="entry name" value="Isochorismatase-like hydrolases"/>
    <property type="match status" value="1"/>
</dbReference>
<dbReference type="Proteomes" id="UP000238196">
    <property type="component" value="Unassembled WGS sequence"/>
</dbReference>
<reference evidence="3 4" key="1">
    <citation type="submission" date="2018-02" db="EMBL/GenBank/DDBJ databases">
        <title>novel marine gammaproteobacteria from coastal saline agro ecosystem.</title>
        <authorList>
            <person name="Krishnan R."/>
            <person name="Ramesh Kumar N."/>
        </authorList>
    </citation>
    <scope>NUCLEOTIDE SEQUENCE [LARGE SCALE GENOMIC DNA]</scope>
    <source>
        <strain evidence="3 4">228</strain>
    </source>
</reference>
<dbReference type="InterPro" id="IPR036380">
    <property type="entry name" value="Isochorismatase-like_sf"/>
</dbReference>
<comment type="caution">
    <text evidence="3">The sequence shown here is derived from an EMBL/GenBank/DDBJ whole genome shotgun (WGS) entry which is preliminary data.</text>
</comment>
<keyword evidence="1 3" id="KW-0378">Hydrolase</keyword>
<gene>
    <name evidence="3" type="ORF">C4K68_13130</name>
</gene>
<evidence type="ECO:0000313" key="4">
    <source>
        <dbReference type="Proteomes" id="UP000238196"/>
    </source>
</evidence>
<feature type="domain" description="Isochorismatase-like" evidence="2">
    <location>
        <begin position="9"/>
        <end position="184"/>
    </location>
</feature>
<accession>A0A2S5KRI9</accession>
<proteinExistence type="predicted"/>
<dbReference type="Pfam" id="PF00857">
    <property type="entry name" value="Isochorismatase"/>
    <property type="match status" value="1"/>
</dbReference>
<dbReference type="PANTHER" id="PTHR43540">
    <property type="entry name" value="PEROXYUREIDOACRYLATE/UREIDOACRYLATE AMIDOHYDROLASE-RELATED"/>
    <property type="match status" value="1"/>
</dbReference>
<dbReference type="InterPro" id="IPR000868">
    <property type="entry name" value="Isochorismatase-like_dom"/>
</dbReference>
<name>A0A2S5KRI9_9PROT</name>
<dbReference type="OrthoDB" id="9807387at2"/>
<dbReference type="EMBL" id="PRLP01000038">
    <property type="protein sequence ID" value="PPC76876.1"/>
    <property type="molecule type" value="Genomic_DNA"/>
</dbReference>
<evidence type="ECO:0000259" key="2">
    <source>
        <dbReference type="Pfam" id="PF00857"/>
    </source>
</evidence>
<dbReference type="InterPro" id="IPR050272">
    <property type="entry name" value="Isochorismatase-like_hydrls"/>
</dbReference>
<protein>
    <submittedName>
        <fullName evidence="3">Hydrolase</fullName>
    </submittedName>
</protein>
<organism evidence="3 4">
    <name type="scientific">Proteobacteria bacterium 228</name>
    <dbReference type="NCBI Taxonomy" id="2083153"/>
    <lineage>
        <taxon>Bacteria</taxon>
        <taxon>Pseudomonadati</taxon>
        <taxon>Pseudomonadota</taxon>
    </lineage>
</organism>
<dbReference type="CDD" id="cd00431">
    <property type="entry name" value="cysteine_hydrolases"/>
    <property type="match status" value="1"/>
</dbReference>
<dbReference type="AlphaFoldDB" id="A0A2S5KRI9"/>
<dbReference type="PANTHER" id="PTHR43540:SF7">
    <property type="entry name" value="ISOCHORISMATASE FAMILY PROTEIN YECD"/>
    <property type="match status" value="1"/>
</dbReference>
<dbReference type="GO" id="GO:0016787">
    <property type="term" value="F:hydrolase activity"/>
    <property type="evidence" value="ECO:0007669"/>
    <property type="project" value="UniProtKB-KW"/>
</dbReference>